<dbReference type="RefSeq" id="XP_019019479.1">
    <property type="nucleotide sequence ID" value="XM_019165037.1"/>
</dbReference>
<organism evidence="6 7">
    <name type="scientific">Pichia membranifaciens NRRL Y-2026</name>
    <dbReference type="NCBI Taxonomy" id="763406"/>
    <lineage>
        <taxon>Eukaryota</taxon>
        <taxon>Fungi</taxon>
        <taxon>Dikarya</taxon>
        <taxon>Ascomycota</taxon>
        <taxon>Saccharomycotina</taxon>
        <taxon>Pichiomycetes</taxon>
        <taxon>Pichiales</taxon>
        <taxon>Pichiaceae</taxon>
        <taxon>Pichia</taxon>
    </lineage>
</organism>
<proteinExistence type="inferred from homology"/>
<keyword evidence="3" id="KW-0328">Glycosyltransferase</keyword>
<reference evidence="6 7" key="1">
    <citation type="journal article" date="2016" name="Proc. Natl. Acad. Sci. U.S.A.">
        <title>Comparative genomics of biotechnologically important yeasts.</title>
        <authorList>
            <person name="Riley R."/>
            <person name="Haridas S."/>
            <person name="Wolfe K.H."/>
            <person name="Lopes M.R."/>
            <person name="Hittinger C.T."/>
            <person name="Goeker M."/>
            <person name="Salamov A.A."/>
            <person name="Wisecaver J.H."/>
            <person name="Long T.M."/>
            <person name="Calvey C.H."/>
            <person name="Aerts A.L."/>
            <person name="Barry K.W."/>
            <person name="Choi C."/>
            <person name="Clum A."/>
            <person name="Coughlan A.Y."/>
            <person name="Deshpande S."/>
            <person name="Douglass A.P."/>
            <person name="Hanson S.J."/>
            <person name="Klenk H.-P."/>
            <person name="LaButti K.M."/>
            <person name="Lapidus A."/>
            <person name="Lindquist E.A."/>
            <person name="Lipzen A.M."/>
            <person name="Meier-Kolthoff J.P."/>
            <person name="Ohm R.A."/>
            <person name="Otillar R.P."/>
            <person name="Pangilinan J.L."/>
            <person name="Peng Y."/>
            <person name="Rokas A."/>
            <person name="Rosa C.A."/>
            <person name="Scheuner C."/>
            <person name="Sibirny A.A."/>
            <person name="Slot J.C."/>
            <person name="Stielow J.B."/>
            <person name="Sun H."/>
            <person name="Kurtzman C.P."/>
            <person name="Blackwell M."/>
            <person name="Grigoriev I.V."/>
            <person name="Jeffries T.W."/>
        </authorList>
    </citation>
    <scope>NUCLEOTIDE SEQUENCE [LARGE SCALE GENOMIC DNA]</scope>
    <source>
        <strain evidence="6 7">NRRL Y-2026</strain>
    </source>
</reference>
<dbReference type="Gene3D" id="3.90.550.10">
    <property type="entry name" value="Spore Coat Polysaccharide Biosynthesis Protein SpsA, Chain A"/>
    <property type="match status" value="1"/>
</dbReference>
<comment type="similarity">
    <text evidence="2">Belongs to the glycosyltransferase 15 family.</text>
</comment>
<evidence type="ECO:0000256" key="1">
    <source>
        <dbReference type="ARBA" id="ARBA00004606"/>
    </source>
</evidence>
<evidence type="ECO:0000313" key="7">
    <source>
        <dbReference type="Proteomes" id="UP000094455"/>
    </source>
</evidence>
<dbReference type="GeneID" id="30181724"/>
<evidence type="ECO:0008006" key="8">
    <source>
        <dbReference type="Google" id="ProtNLM"/>
    </source>
</evidence>
<dbReference type="OrthoDB" id="439943at2759"/>
<dbReference type="GO" id="GO:0016020">
    <property type="term" value="C:membrane"/>
    <property type="evidence" value="ECO:0007669"/>
    <property type="project" value="UniProtKB-SubCell"/>
</dbReference>
<dbReference type="Proteomes" id="UP000094455">
    <property type="component" value="Unassembled WGS sequence"/>
</dbReference>
<keyword evidence="4" id="KW-0808">Transferase</keyword>
<keyword evidence="5" id="KW-0812">Transmembrane</keyword>
<dbReference type="EMBL" id="KV454001">
    <property type="protein sequence ID" value="ODQ48366.1"/>
    <property type="molecule type" value="Genomic_DNA"/>
</dbReference>
<dbReference type="GO" id="GO:0006493">
    <property type="term" value="P:protein O-linked glycosylation"/>
    <property type="evidence" value="ECO:0007669"/>
    <property type="project" value="TreeGrafter"/>
</dbReference>
<keyword evidence="5" id="KW-0735">Signal-anchor</keyword>
<gene>
    <name evidence="6" type="ORF">PICMEDRAFT_8914</name>
</gene>
<dbReference type="GO" id="GO:0000032">
    <property type="term" value="P:cell wall mannoprotein biosynthetic process"/>
    <property type="evidence" value="ECO:0007669"/>
    <property type="project" value="TreeGrafter"/>
</dbReference>
<dbReference type="SUPFAM" id="SSF53448">
    <property type="entry name" value="Nucleotide-diphospho-sugar transferases"/>
    <property type="match status" value="1"/>
</dbReference>
<evidence type="ECO:0000256" key="2">
    <source>
        <dbReference type="ARBA" id="ARBA00007677"/>
    </source>
</evidence>
<dbReference type="PROSITE" id="PS51257">
    <property type="entry name" value="PROKAR_LIPOPROTEIN"/>
    <property type="match status" value="1"/>
</dbReference>
<dbReference type="GO" id="GO:0005794">
    <property type="term" value="C:Golgi apparatus"/>
    <property type="evidence" value="ECO:0007669"/>
    <property type="project" value="TreeGrafter"/>
</dbReference>
<dbReference type="InterPro" id="IPR002685">
    <property type="entry name" value="Glyco_trans_15"/>
</dbReference>
<evidence type="ECO:0000256" key="3">
    <source>
        <dbReference type="ARBA" id="ARBA00022676"/>
    </source>
</evidence>
<evidence type="ECO:0000256" key="4">
    <source>
        <dbReference type="ARBA" id="ARBA00022679"/>
    </source>
</evidence>
<evidence type="ECO:0000313" key="6">
    <source>
        <dbReference type="EMBL" id="ODQ48366.1"/>
    </source>
</evidence>
<dbReference type="GO" id="GO:0000026">
    <property type="term" value="F:alpha-1,2-mannosyltransferase activity"/>
    <property type="evidence" value="ECO:0007669"/>
    <property type="project" value="TreeGrafter"/>
</dbReference>
<dbReference type="PANTHER" id="PTHR31121">
    <property type="entry name" value="ALPHA-1,2 MANNOSYLTRANSFERASE KTR1"/>
    <property type="match status" value="1"/>
</dbReference>
<name>A0A1E3NQP8_9ASCO</name>
<comment type="subcellular location">
    <subcellularLocation>
        <location evidence="1">Membrane</location>
        <topology evidence="1">Single-pass type II membrane protein</topology>
    </subcellularLocation>
</comment>
<accession>A0A1E3NQP8</accession>
<dbReference type="AlphaFoldDB" id="A0A1E3NQP8"/>
<protein>
    <recommendedName>
        <fullName evidence="8">Glycosyltransferase family 15 protein</fullName>
    </recommendedName>
</protein>
<dbReference type="STRING" id="763406.A0A1E3NQP8"/>
<keyword evidence="7" id="KW-1185">Reference proteome</keyword>
<dbReference type="InterPro" id="IPR029044">
    <property type="entry name" value="Nucleotide-diphossugar_trans"/>
</dbReference>
<dbReference type="PANTHER" id="PTHR31121:SF7">
    <property type="entry name" value="MANNOSYLTRANSFERASE KTR4-RELATED"/>
    <property type="match status" value="1"/>
</dbReference>
<sequence>MFVFRRITRYAIFALLALGCLYVFSRSGGSGSITVIDPAAIVAEAPVSVPAAVAELDPQPHAEAAPDDNLNGKDTPVDTTPVHANALESLHFKHHKDTPREKVVEDNYNQLVSILQQVISEPKVDNLVRPINPSTYKLANATLMIMARNQDLRGVLYTMRQIEEKFNSKFHYPYVILNDGDFKDNFIDRVTKMTTSKVYFEKIEPEEWNQPDWIDSSKQKSQMKVLKQQNIAYANKVSYHNMCRYYSINFFNHPRMREFKYYWRFEPNTDYFCDIDYDVFKFMEMNNKVYGFVISLYDAQETMPSLWPETLKFLNKNKNYLNKNAAIDFLMEDMQNPVKTEFTGGYSTCHFWSNFEIADMDFYRGEAYTEWTKHLDQTGGFYYERWGDAPVHTLGVGLFADRNDVHWFRDIGYKHHPYTNCPHSDKCHGCEPGLFTYEHLKDQNCLTNWWNYEMDDTSRQLY</sequence>
<dbReference type="Pfam" id="PF01793">
    <property type="entry name" value="Glyco_transf_15"/>
    <property type="match status" value="1"/>
</dbReference>
<evidence type="ECO:0000256" key="5">
    <source>
        <dbReference type="ARBA" id="ARBA00022968"/>
    </source>
</evidence>
<dbReference type="FunFam" id="3.90.550.10:FF:000051">
    <property type="entry name" value="Alpha-1,2-mannosyltransferase (Ktr4)"/>
    <property type="match status" value="1"/>
</dbReference>
<dbReference type="GO" id="GO:0006487">
    <property type="term" value="P:protein N-linked glycosylation"/>
    <property type="evidence" value="ECO:0007669"/>
    <property type="project" value="TreeGrafter"/>
</dbReference>